<comment type="caution">
    <text evidence="1">The sequence shown here is derived from an EMBL/GenBank/DDBJ whole genome shotgun (WGS) entry which is preliminary data.</text>
</comment>
<dbReference type="Proteomes" id="UP001305647">
    <property type="component" value="Unassembled WGS sequence"/>
</dbReference>
<dbReference type="EMBL" id="MU863625">
    <property type="protein sequence ID" value="KAK4105254.1"/>
    <property type="molecule type" value="Genomic_DNA"/>
</dbReference>
<organism evidence="1 2">
    <name type="scientific">Parathielavia hyrcaniae</name>
    <dbReference type="NCBI Taxonomy" id="113614"/>
    <lineage>
        <taxon>Eukaryota</taxon>
        <taxon>Fungi</taxon>
        <taxon>Dikarya</taxon>
        <taxon>Ascomycota</taxon>
        <taxon>Pezizomycotina</taxon>
        <taxon>Sordariomycetes</taxon>
        <taxon>Sordariomycetidae</taxon>
        <taxon>Sordariales</taxon>
        <taxon>Chaetomiaceae</taxon>
        <taxon>Parathielavia</taxon>
    </lineage>
</organism>
<keyword evidence="2" id="KW-1185">Reference proteome</keyword>
<reference evidence="1" key="2">
    <citation type="submission" date="2023-05" db="EMBL/GenBank/DDBJ databases">
        <authorList>
            <consortium name="Lawrence Berkeley National Laboratory"/>
            <person name="Steindorff A."/>
            <person name="Hensen N."/>
            <person name="Bonometti L."/>
            <person name="Westerberg I."/>
            <person name="Brannstrom I.O."/>
            <person name="Guillou S."/>
            <person name="Cros-Aarteil S."/>
            <person name="Calhoun S."/>
            <person name="Haridas S."/>
            <person name="Kuo A."/>
            <person name="Mondo S."/>
            <person name="Pangilinan J."/>
            <person name="Riley R."/>
            <person name="Labutti K."/>
            <person name="Andreopoulos B."/>
            <person name="Lipzen A."/>
            <person name="Chen C."/>
            <person name="Yanf M."/>
            <person name="Daum C."/>
            <person name="Ng V."/>
            <person name="Clum A."/>
            <person name="Ohm R."/>
            <person name="Martin F."/>
            <person name="Silar P."/>
            <person name="Natvig D."/>
            <person name="Lalanne C."/>
            <person name="Gautier V."/>
            <person name="Ament-Velasquez S.L."/>
            <person name="Kruys A."/>
            <person name="Hutchinson M.I."/>
            <person name="Powell A.J."/>
            <person name="Barry K."/>
            <person name="Miller A.N."/>
            <person name="Grigoriev I.V."/>
            <person name="Debuchy R."/>
            <person name="Gladieux P."/>
            <person name="Thoren M.H."/>
            <person name="Johannesson H."/>
        </authorList>
    </citation>
    <scope>NUCLEOTIDE SEQUENCE</scope>
    <source>
        <strain evidence="1">CBS 757.83</strain>
    </source>
</reference>
<proteinExistence type="predicted"/>
<dbReference type="AlphaFoldDB" id="A0AAN6T5X0"/>
<evidence type="ECO:0000313" key="2">
    <source>
        <dbReference type="Proteomes" id="UP001305647"/>
    </source>
</evidence>
<name>A0AAN6T5X0_9PEZI</name>
<reference evidence="1" key="1">
    <citation type="journal article" date="2023" name="Mol. Phylogenet. Evol.">
        <title>Genome-scale phylogeny and comparative genomics of the fungal order Sordariales.</title>
        <authorList>
            <person name="Hensen N."/>
            <person name="Bonometti L."/>
            <person name="Westerberg I."/>
            <person name="Brannstrom I.O."/>
            <person name="Guillou S."/>
            <person name="Cros-Aarteil S."/>
            <person name="Calhoun S."/>
            <person name="Haridas S."/>
            <person name="Kuo A."/>
            <person name="Mondo S."/>
            <person name="Pangilinan J."/>
            <person name="Riley R."/>
            <person name="LaButti K."/>
            <person name="Andreopoulos B."/>
            <person name="Lipzen A."/>
            <person name="Chen C."/>
            <person name="Yan M."/>
            <person name="Daum C."/>
            <person name="Ng V."/>
            <person name="Clum A."/>
            <person name="Steindorff A."/>
            <person name="Ohm R.A."/>
            <person name="Martin F."/>
            <person name="Silar P."/>
            <person name="Natvig D.O."/>
            <person name="Lalanne C."/>
            <person name="Gautier V."/>
            <person name="Ament-Velasquez S.L."/>
            <person name="Kruys A."/>
            <person name="Hutchinson M.I."/>
            <person name="Powell A.J."/>
            <person name="Barry K."/>
            <person name="Miller A.N."/>
            <person name="Grigoriev I.V."/>
            <person name="Debuchy R."/>
            <person name="Gladieux P."/>
            <person name="Hiltunen Thoren M."/>
            <person name="Johannesson H."/>
        </authorList>
    </citation>
    <scope>NUCLEOTIDE SEQUENCE</scope>
    <source>
        <strain evidence="1">CBS 757.83</strain>
    </source>
</reference>
<accession>A0AAN6T5X0</accession>
<sequence>MRPRPRSIAGGFWAEGRICDVLQGPPVPLPRKLNWNTTMIVSEVPGYFRVADIRSEVRDFNGRMFARSRNRHHTQASYGVNLAGGDRRKVVVAPSGCYAWRTVDMASRYLETWGLSGVVQADCKSGEARGCVQVLFGFWVGCDCCSGASISARVGLWSEGRKLTSATIGPHSTLRGTITFGFSLAQRQHPIGSQ</sequence>
<protein>
    <submittedName>
        <fullName evidence="1">Uncharacterized protein</fullName>
    </submittedName>
</protein>
<evidence type="ECO:0000313" key="1">
    <source>
        <dbReference type="EMBL" id="KAK4105254.1"/>
    </source>
</evidence>
<gene>
    <name evidence="1" type="ORF">N658DRAFT_113032</name>
</gene>